<reference evidence="2" key="1">
    <citation type="journal article" date="2023" name="Front. Plant Sci.">
        <title>Chromosomal-level genome assembly of Melastoma candidum provides insights into trichome evolution.</title>
        <authorList>
            <person name="Zhong Y."/>
            <person name="Wu W."/>
            <person name="Sun C."/>
            <person name="Zou P."/>
            <person name="Liu Y."/>
            <person name="Dai S."/>
            <person name="Zhou R."/>
        </authorList>
    </citation>
    <scope>NUCLEOTIDE SEQUENCE [LARGE SCALE GENOMIC DNA]</scope>
</reference>
<dbReference type="EMBL" id="CM042881">
    <property type="protein sequence ID" value="KAI4386463.1"/>
    <property type="molecule type" value="Genomic_DNA"/>
</dbReference>
<comment type="caution">
    <text evidence="1">The sequence shown here is derived from an EMBL/GenBank/DDBJ whole genome shotgun (WGS) entry which is preliminary data.</text>
</comment>
<dbReference type="Proteomes" id="UP001057402">
    <property type="component" value="Chromosome 2"/>
</dbReference>
<name>A0ACB9SA75_9MYRT</name>
<accession>A0ACB9SA75</accession>
<protein>
    <submittedName>
        <fullName evidence="1">Uncharacterized protein</fullName>
    </submittedName>
</protein>
<proteinExistence type="predicted"/>
<evidence type="ECO:0000313" key="1">
    <source>
        <dbReference type="EMBL" id="KAI4386463.1"/>
    </source>
</evidence>
<organism evidence="1 2">
    <name type="scientific">Melastoma candidum</name>
    <dbReference type="NCBI Taxonomy" id="119954"/>
    <lineage>
        <taxon>Eukaryota</taxon>
        <taxon>Viridiplantae</taxon>
        <taxon>Streptophyta</taxon>
        <taxon>Embryophyta</taxon>
        <taxon>Tracheophyta</taxon>
        <taxon>Spermatophyta</taxon>
        <taxon>Magnoliopsida</taxon>
        <taxon>eudicotyledons</taxon>
        <taxon>Gunneridae</taxon>
        <taxon>Pentapetalae</taxon>
        <taxon>rosids</taxon>
        <taxon>malvids</taxon>
        <taxon>Myrtales</taxon>
        <taxon>Melastomataceae</taxon>
        <taxon>Melastomatoideae</taxon>
        <taxon>Melastomateae</taxon>
        <taxon>Melastoma</taxon>
    </lineage>
</organism>
<keyword evidence="2" id="KW-1185">Reference proteome</keyword>
<evidence type="ECO:0000313" key="2">
    <source>
        <dbReference type="Proteomes" id="UP001057402"/>
    </source>
</evidence>
<sequence length="128" mass="14232">MDVTSWEEDEFYIELRRQILLLTADEDEDEDGFLDVRGYSRAFHGSNARQLPRGFDVIKKIHAGKGLTLQVDVPRNVNGTGVFIPTAGISRRGGHPGRNNQRKGAYKQVARTFDSSFTAGLKCSSAKC</sequence>
<gene>
    <name evidence="1" type="ORF">MLD38_004394</name>
</gene>